<sequence>MYPPPGEAIPDTMMRKYPILLLAALLSAACGGTAARTGRTAAKDTASTASATTAEPVEYTYRVKAVHPHSTTAYTQGLQYADGYLWEGTGQYGESVVRRVEIETGEGEVLFSLPRSEFGEGITLLDGRLYQLTWQSNTAHVYDLATRRKIRDHR</sequence>
<dbReference type="EC" id="2.3.2.5" evidence="1"/>
<dbReference type="AlphaFoldDB" id="K1TMH4"/>
<proteinExistence type="predicted"/>
<comment type="caution">
    <text evidence="1">The sequence shown here is derived from an EMBL/GenBank/DDBJ whole genome shotgun (WGS) entry which is preliminary data.</text>
</comment>
<evidence type="ECO:0000313" key="1">
    <source>
        <dbReference type="EMBL" id="EKC60526.1"/>
    </source>
</evidence>
<gene>
    <name evidence="1" type="ORF">LEA_12821</name>
</gene>
<reference evidence="1" key="1">
    <citation type="journal article" date="2013" name="Environ. Microbiol.">
        <title>Microbiota from the distal guts of lean and obese adolescents exhibit partial functional redundancy besides clear differences in community structure.</title>
        <authorList>
            <person name="Ferrer M."/>
            <person name="Ruiz A."/>
            <person name="Lanza F."/>
            <person name="Haange S.B."/>
            <person name="Oberbach A."/>
            <person name="Till H."/>
            <person name="Bargiela R."/>
            <person name="Campoy C."/>
            <person name="Segura M.T."/>
            <person name="Richter M."/>
            <person name="von Bergen M."/>
            <person name="Seifert J."/>
            <person name="Suarez A."/>
        </authorList>
    </citation>
    <scope>NUCLEOTIDE SEQUENCE</scope>
</reference>
<organism evidence="1">
    <name type="scientific">human gut metagenome</name>
    <dbReference type="NCBI Taxonomy" id="408170"/>
    <lineage>
        <taxon>unclassified sequences</taxon>
        <taxon>metagenomes</taxon>
        <taxon>organismal metagenomes</taxon>
    </lineage>
</organism>
<name>K1TMH4_9ZZZZ</name>
<dbReference type="Pfam" id="PF05096">
    <property type="entry name" value="Glu_cyclase_2"/>
    <property type="match status" value="1"/>
</dbReference>
<accession>K1TMH4</accession>
<dbReference type="EMBL" id="AJWY01008684">
    <property type="protein sequence ID" value="EKC60526.1"/>
    <property type="molecule type" value="Genomic_DNA"/>
</dbReference>
<keyword evidence="1" id="KW-0808">Transferase</keyword>
<keyword evidence="1" id="KW-0012">Acyltransferase</keyword>
<dbReference type="PANTHER" id="PTHR31270:SF1">
    <property type="entry name" value="GLUTAMINYL-PEPTIDE CYCLOTRANSFERASE"/>
    <property type="match status" value="1"/>
</dbReference>
<dbReference type="InterPro" id="IPR007788">
    <property type="entry name" value="QCT"/>
</dbReference>
<dbReference type="PANTHER" id="PTHR31270">
    <property type="entry name" value="GLUTAMINYL-PEPTIDE CYCLOTRANSFERASE"/>
    <property type="match status" value="1"/>
</dbReference>
<protein>
    <submittedName>
        <fullName evidence="1">Glutamine cyclotransferase</fullName>
        <ecNumber evidence="1">2.3.2.5</ecNumber>
    </submittedName>
</protein>
<feature type="non-terminal residue" evidence="1">
    <location>
        <position position="154"/>
    </location>
</feature>
<dbReference type="GO" id="GO:0016603">
    <property type="term" value="F:glutaminyl-peptide cyclotransferase activity"/>
    <property type="evidence" value="ECO:0007669"/>
    <property type="project" value="UniProtKB-EC"/>
</dbReference>